<comment type="cofactor">
    <cofactor evidence="1 9">
        <name>Mg(2+)</name>
        <dbReference type="ChEBI" id="CHEBI:18420"/>
    </cofactor>
</comment>
<dbReference type="PANTHER" id="PTHR34405">
    <property type="entry name" value="CRISPR-ASSOCIATED ENDORIBONUCLEASE CAS2"/>
    <property type="match status" value="1"/>
</dbReference>
<dbReference type="EC" id="3.1.-.-" evidence="9"/>
<evidence type="ECO:0000256" key="9">
    <source>
        <dbReference type="HAMAP-Rule" id="MF_01471"/>
    </source>
</evidence>
<protein>
    <recommendedName>
        <fullName evidence="9">CRISPR-associated endoribonuclease Cas2</fullName>
        <ecNumber evidence="9">3.1.-.-</ecNumber>
    </recommendedName>
</protein>
<dbReference type="GO" id="GO:0016787">
    <property type="term" value="F:hydrolase activity"/>
    <property type="evidence" value="ECO:0007669"/>
    <property type="project" value="UniProtKB-KW"/>
</dbReference>
<keyword evidence="7 9" id="KW-0460">Magnesium</keyword>
<dbReference type="SUPFAM" id="SSF143430">
    <property type="entry name" value="TTP0101/SSO1404-like"/>
    <property type="match status" value="1"/>
</dbReference>
<evidence type="ECO:0000256" key="1">
    <source>
        <dbReference type="ARBA" id="ARBA00001946"/>
    </source>
</evidence>
<evidence type="ECO:0000256" key="5">
    <source>
        <dbReference type="ARBA" id="ARBA00022759"/>
    </source>
</evidence>
<dbReference type="Gene3D" id="3.30.70.240">
    <property type="match status" value="1"/>
</dbReference>
<evidence type="ECO:0000256" key="7">
    <source>
        <dbReference type="ARBA" id="ARBA00022842"/>
    </source>
</evidence>
<dbReference type="AlphaFoldDB" id="A0A7V1N2Z0"/>
<organism evidence="11">
    <name type="scientific">Desulfofervidus auxilii</name>
    <dbReference type="NCBI Taxonomy" id="1621989"/>
    <lineage>
        <taxon>Bacteria</taxon>
        <taxon>Pseudomonadati</taxon>
        <taxon>Thermodesulfobacteriota</taxon>
        <taxon>Candidatus Desulfofervidia</taxon>
        <taxon>Candidatus Desulfofervidales</taxon>
        <taxon>Candidatus Desulfofervidaceae</taxon>
        <taxon>Candidatus Desulfofervidus</taxon>
    </lineage>
</organism>
<dbReference type="NCBIfam" id="TIGR01573">
    <property type="entry name" value="cas2"/>
    <property type="match status" value="1"/>
</dbReference>
<sequence length="91" mass="11026">MFIVISYDIPDDLRRHRICKTLQNYGTRVQYSVFECYLNHRQLMEVKSRLAKIAKDNEDNIRFYQICKKCMTKVEIIGRVPLTEQPYYFLI</sequence>
<proteinExistence type="inferred from homology"/>
<dbReference type="GO" id="GO:0004521">
    <property type="term" value="F:RNA endonuclease activity"/>
    <property type="evidence" value="ECO:0007669"/>
    <property type="project" value="UniProtKB-UniRule"/>
</dbReference>
<dbReference type="InterPro" id="IPR021127">
    <property type="entry name" value="CRISPR_associated_Cas2"/>
</dbReference>
<evidence type="ECO:0000256" key="3">
    <source>
        <dbReference type="ARBA" id="ARBA00022722"/>
    </source>
</evidence>
<comment type="similarity">
    <text evidence="2 9 10">Belongs to the CRISPR-associated endoribonuclease Cas2 protein family.</text>
</comment>
<gene>
    <name evidence="9 11" type="primary">cas2</name>
    <name evidence="11" type="ORF">ENJ03_04755</name>
</gene>
<dbReference type="Proteomes" id="UP000886268">
    <property type="component" value="Unassembled WGS sequence"/>
</dbReference>
<evidence type="ECO:0000313" key="11">
    <source>
        <dbReference type="EMBL" id="HEB74511.1"/>
    </source>
</evidence>
<dbReference type="EMBL" id="DRKW01000278">
    <property type="protein sequence ID" value="HEB74511.1"/>
    <property type="molecule type" value="Genomic_DNA"/>
</dbReference>
<name>A0A7V1N2Z0_DESA2</name>
<keyword evidence="5 9" id="KW-0255">Endonuclease</keyword>
<comment type="subunit">
    <text evidence="9">Homodimer, forms a heterotetramer with a Cas1 homodimer.</text>
</comment>
<comment type="caution">
    <text evidence="11">The sequence shown here is derived from an EMBL/GenBank/DDBJ whole genome shotgun (WGS) entry which is preliminary data.</text>
</comment>
<evidence type="ECO:0000256" key="8">
    <source>
        <dbReference type="ARBA" id="ARBA00023118"/>
    </source>
</evidence>
<dbReference type="GO" id="GO:0051607">
    <property type="term" value="P:defense response to virus"/>
    <property type="evidence" value="ECO:0007669"/>
    <property type="project" value="UniProtKB-UniRule"/>
</dbReference>
<dbReference type="GO" id="GO:0043571">
    <property type="term" value="P:maintenance of CRISPR repeat elements"/>
    <property type="evidence" value="ECO:0007669"/>
    <property type="project" value="UniProtKB-UniRule"/>
</dbReference>
<dbReference type="PIRSF" id="PIRSF032582">
    <property type="entry name" value="Cas2"/>
    <property type="match status" value="1"/>
</dbReference>
<dbReference type="PANTHER" id="PTHR34405:SF3">
    <property type="entry name" value="CRISPR-ASSOCIATED ENDORIBONUCLEASE CAS2 3"/>
    <property type="match status" value="1"/>
</dbReference>
<dbReference type="CDD" id="cd09725">
    <property type="entry name" value="Cas2_I_II_III"/>
    <property type="match status" value="1"/>
</dbReference>
<dbReference type="InterPro" id="IPR019199">
    <property type="entry name" value="Virulence_VapD/CRISPR_Cas2"/>
</dbReference>
<comment type="function">
    <text evidence="9">CRISPR (clustered regularly interspaced short palindromic repeat), is an adaptive immune system that provides protection against mobile genetic elements (viruses, transposable elements and conjugative plasmids). CRISPR clusters contain sequences complementary to antecedent mobile elements and target invading nucleic acids. CRISPR clusters are transcribed and processed into CRISPR RNA (crRNA). Functions as a ssRNA-specific endoribonuclease. Involved in the integration of spacer DNA into the CRISPR cassette.</text>
</comment>
<evidence type="ECO:0000256" key="2">
    <source>
        <dbReference type="ARBA" id="ARBA00009959"/>
    </source>
</evidence>
<keyword evidence="6 9" id="KW-0378">Hydrolase</keyword>
<evidence type="ECO:0000256" key="6">
    <source>
        <dbReference type="ARBA" id="ARBA00022801"/>
    </source>
</evidence>
<reference evidence="11" key="1">
    <citation type="journal article" date="2020" name="mSystems">
        <title>Genome- and Community-Level Interaction Insights into Carbon Utilization and Element Cycling Functions of Hydrothermarchaeota in Hydrothermal Sediment.</title>
        <authorList>
            <person name="Zhou Z."/>
            <person name="Liu Y."/>
            <person name="Xu W."/>
            <person name="Pan J."/>
            <person name="Luo Z.H."/>
            <person name="Li M."/>
        </authorList>
    </citation>
    <scope>NUCLEOTIDE SEQUENCE [LARGE SCALE GENOMIC DNA]</scope>
    <source>
        <strain evidence="11">HyVt-45</strain>
    </source>
</reference>
<dbReference type="GO" id="GO:0046872">
    <property type="term" value="F:metal ion binding"/>
    <property type="evidence" value="ECO:0007669"/>
    <property type="project" value="UniProtKB-UniRule"/>
</dbReference>
<evidence type="ECO:0000256" key="10">
    <source>
        <dbReference type="PIRNR" id="PIRNR032582"/>
    </source>
</evidence>
<keyword evidence="4 9" id="KW-0479">Metal-binding</keyword>
<evidence type="ECO:0000256" key="4">
    <source>
        <dbReference type="ARBA" id="ARBA00022723"/>
    </source>
</evidence>
<dbReference type="Pfam" id="PF09827">
    <property type="entry name" value="CRISPR_Cas2"/>
    <property type="match status" value="1"/>
</dbReference>
<feature type="binding site" evidence="9">
    <location>
        <position position="8"/>
    </location>
    <ligand>
        <name>Mg(2+)</name>
        <dbReference type="ChEBI" id="CHEBI:18420"/>
        <note>catalytic</note>
    </ligand>
</feature>
<keyword evidence="8 9" id="KW-0051">Antiviral defense</keyword>
<keyword evidence="3 9" id="KW-0540">Nuclease</keyword>
<accession>A0A7V1N2Z0</accession>
<dbReference type="HAMAP" id="MF_01471">
    <property type="entry name" value="Cas2"/>
    <property type="match status" value="1"/>
</dbReference>